<sequence length="161" mass="17376">NLTVVAPDVPPIAFDVGPANALLDAATVWTSHGSQHFDHDGTQAARGTVDLQFLDELLREPYYSLAPPKSTGKELFNLSYVRRHLGSREMTSDDLLATLSELTAASVASAVRSQQVNELFVSGGGTHNPDLMARIERRLDHVTISSTRALGLDPDAKEAIL</sequence>
<evidence type="ECO:0000313" key="1">
    <source>
        <dbReference type="EMBL" id="EQD51843.1"/>
    </source>
</evidence>
<dbReference type="Pfam" id="PF03702">
    <property type="entry name" value="AnmK"/>
    <property type="match status" value="1"/>
</dbReference>
<organism evidence="1">
    <name type="scientific">mine drainage metagenome</name>
    <dbReference type="NCBI Taxonomy" id="410659"/>
    <lineage>
        <taxon>unclassified sequences</taxon>
        <taxon>metagenomes</taxon>
        <taxon>ecological metagenomes</taxon>
    </lineage>
</organism>
<dbReference type="InterPro" id="IPR005338">
    <property type="entry name" value="Anhydro_N_Ac-Mur_kinase"/>
</dbReference>
<dbReference type="InterPro" id="IPR043129">
    <property type="entry name" value="ATPase_NBD"/>
</dbReference>
<dbReference type="GO" id="GO:0006040">
    <property type="term" value="P:amino sugar metabolic process"/>
    <property type="evidence" value="ECO:0007669"/>
    <property type="project" value="InterPro"/>
</dbReference>
<dbReference type="Gene3D" id="3.30.420.40">
    <property type="match status" value="1"/>
</dbReference>
<reference evidence="1" key="2">
    <citation type="journal article" date="2014" name="ISME J.">
        <title>Microbial stratification in low pH oxic and suboxic macroscopic growths along an acid mine drainage.</title>
        <authorList>
            <person name="Mendez-Garcia C."/>
            <person name="Mesa V."/>
            <person name="Sprenger R.R."/>
            <person name="Richter M."/>
            <person name="Diez M.S."/>
            <person name="Solano J."/>
            <person name="Bargiela R."/>
            <person name="Golyshina O.V."/>
            <person name="Manteca A."/>
            <person name="Ramos J.L."/>
            <person name="Gallego J.R."/>
            <person name="Llorente I."/>
            <person name="Martins Dos Santos V.A."/>
            <person name="Jensen O.N."/>
            <person name="Pelaez A.I."/>
            <person name="Sanchez J."/>
            <person name="Ferrer M."/>
        </authorList>
    </citation>
    <scope>NUCLEOTIDE SEQUENCE</scope>
</reference>
<protein>
    <submittedName>
        <fullName evidence="1">Protein belonging to Uncharacterized protein family UPF0075</fullName>
        <ecNumber evidence="1">2.7.1.-</ecNumber>
    </submittedName>
</protein>
<dbReference type="SUPFAM" id="SSF53067">
    <property type="entry name" value="Actin-like ATPase domain"/>
    <property type="match status" value="1"/>
</dbReference>
<feature type="non-terminal residue" evidence="1">
    <location>
        <position position="161"/>
    </location>
</feature>
<comment type="caution">
    <text evidence="1">The sequence shown here is derived from an EMBL/GenBank/DDBJ whole genome shotgun (WGS) entry which is preliminary data.</text>
</comment>
<reference evidence="1" key="1">
    <citation type="submission" date="2013-08" db="EMBL/GenBank/DDBJ databases">
        <authorList>
            <person name="Mendez C."/>
            <person name="Richter M."/>
            <person name="Ferrer M."/>
            <person name="Sanchez J."/>
        </authorList>
    </citation>
    <scope>NUCLEOTIDE SEQUENCE</scope>
</reference>
<dbReference type="EC" id="2.7.1.-" evidence="1"/>
<dbReference type="PANTHER" id="PTHR30605:SF0">
    <property type="entry name" value="ANHYDRO-N-ACETYLMURAMIC ACID KINASE"/>
    <property type="match status" value="1"/>
</dbReference>
<dbReference type="EMBL" id="AUZY01007027">
    <property type="protein sequence ID" value="EQD51843.1"/>
    <property type="molecule type" value="Genomic_DNA"/>
</dbReference>
<dbReference type="GO" id="GO:0009254">
    <property type="term" value="P:peptidoglycan turnover"/>
    <property type="evidence" value="ECO:0007669"/>
    <property type="project" value="InterPro"/>
</dbReference>
<proteinExistence type="predicted"/>
<accession>T1A4J9</accession>
<name>T1A4J9_9ZZZZ</name>
<dbReference type="PANTHER" id="PTHR30605">
    <property type="entry name" value="ANHYDRO-N-ACETYLMURAMIC ACID KINASE"/>
    <property type="match status" value="1"/>
</dbReference>
<gene>
    <name evidence="1" type="ORF">B1B_10843</name>
</gene>
<feature type="non-terminal residue" evidence="1">
    <location>
        <position position="1"/>
    </location>
</feature>
<dbReference type="AlphaFoldDB" id="T1A4J9"/>
<dbReference type="GO" id="GO:0005524">
    <property type="term" value="F:ATP binding"/>
    <property type="evidence" value="ECO:0007669"/>
    <property type="project" value="InterPro"/>
</dbReference>
<dbReference type="GO" id="GO:0016773">
    <property type="term" value="F:phosphotransferase activity, alcohol group as acceptor"/>
    <property type="evidence" value="ECO:0007669"/>
    <property type="project" value="InterPro"/>
</dbReference>
<keyword evidence="1" id="KW-0808">Transferase</keyword>